<evidence type="ECO:0000256" key="3">
    <source>
        <dbReference type="ARBA" id="ARBA00022448"/>
    </source>
</evidence>
<dbReference type="PROSITE" id="PS50283">
    <property type="entry name" value="NA_SOLUT_SYMP_3"/>
    <property type="match status" value="1"/>
</dbReference>
<keyword evidence="7 12" id="KW-1133">Transmembrane helix</keyword>
<dbReference type="GO" id="GO:0006814">
    <property type="term" value="P:sodium ion transport"/>
    <property type="evidence" value="ECO:0007669"/>
    <property type="project" value="UniProtKB-KW"/>
</dbReference>
<feature type="transmembrane region" description="Helical" evidence="12">
    <location>
        <begin position="121"/>
        <end position="149"/>
    </location>
</feature>
<feature type="non-terminal residue" evidence="13">
    <location>
        <position position="279"/>
    </location>
</feature>
<evidence type="ECO:0000256" key="8">
    <source>
        <dbReference type="ARBA" id="ARBA00023053"/>
    </source>
</evidence>
<dbReference type="EMBL" id="BART01011875">
    <property type="protein sequence ID" value="GAG89309.1"/>
    <property type="molecule type" value="Genomic_DNA"/>
</dbReference>
<keyword evidence="3" id="KW-0813">Transport</keyword>
<keyword evidence="9" id="KW-0406">Ion transport</keyword>
<keyword evidence="10 12" id="KW-0472">Membrane</keyword>
<evidence type="ECO:0000256" key="7">
    <source>
        <dbReference type="ARBA" id="ARBA00022989"/>
    </source>
</evidence>
<evidence type="ECO:0000256" key="10">
    <source>
        <dbReference type="ARBA" id="ARBA00023136"/>
    </source>
</evidence>
<keyword evidence="5 12" id="KW-0812">Transmembrane</keyword>
<feature type="transmembrane region" description="Helical" evidence="12">
    <location>
        <begin position="191"/>
        <end position="215"/>
    </location>
</feature>
<evidence type="ECO:0000256" key="6">
    <source>
        <dbReference type="ARBA" id="ARBA00022847"/>
    </source>
</evidence>
<organism evidence="13">
    <name type="scientific">marine sediment metagenome</name>
    <dbReference type="NCBI Taxonomy" id="412755"/>
    <lineage>
        <taxon>unclassified sequences</taxon>
        <taxon>metagenomes</taxon>
        <taxon>ecological metagenomes</taxon>
    </lineage>
</organism>
<dbReference type="InterPro" id="IPR038377">
    <property type="entry name" value="Na/Glc_symporter_sf"/>
</dbReference>
<comment type="subcellular location">
    <subcellularLocation>
        <location evidence="1">Cell membrane</location>
        <topology evidence="1">Multi-pass membrane protein</topology>
    </subcellularLocation>
</comment>
<keyword evidence="4" id="KW-1003">Cell membrane</keyword>
<evidence type="ECO:0000256" key="1">
    <source>
        <dbReference type="ARBA" id="ARBA00004651"/>
    </source>
</evidence>
<evidence type="ECO:0000256" key="2">
    <source>
        <dbReference type="ARBA" id="ARBA00006434"/>
    </source>
</evidence>
<feature type="transmembrane region" description="Helical" evidence="12">
    <location>
        <begin position="6"/>
        <end position="25"/>
    </location>
</feature>
<accession>X1B0Q1</accession>
<evidence type="ECO:0000256" key="9">
    <source>
        <dbReference type="ARBA" id="ARBA00023065"/>
    </source>
</evidence>
<keyword evidence="8" id="KW-0915">Sodium</keyword>
<proteinExistence type="inferred from homology"/>
<evidence type="ECO:0000256" key="11">
    <source>
        <dbReference type="ARBA" id="ARBA00023201"/>
    </source>
</evidence>
<dbReference type="PANTHER" id="PTHR48086">
    <property type="entry name" value="SODIUM/PROLINE SYMPORTER-RELATED"/>
    <property type="match status" value="1"/>
</dbReference>
<dbReference type="InterPro" id="IPR001734">
    <property type="entry name" value="Na/solute_symporter"/>
</dbReference>
<dbReference type="Gene3D" id="1.20.1730.10">
    <property type="entry name" value="Sodium/glucose cotransporter"/>
    <property type="match status" value="1"/>
</dbReference>
<evidence type="ECO:0000256" key="5">
    <source>
        <dbReference type="ARBA" id="ARBA00022692"/>
    </source>
</evidence>
<feature type="transmembrane region" description="Helical" evidence="12">
    <location>
        <begin position="235"/>
        <end position="252"/>
    </location>
</feature>
<dbReference type="AlphaFoldDB" id="X1B0Q1"/>
<feature type="transmembrane region" description="Helical" evidence="12">
    <location>
        <begin position="155"/>
        <end position="179"/>
    </location>
</feature>
<dbReference type="GO" id="GO:0015293">
    <property type="term" value="F:symporter activity"/>
    <property type="evidence" value="ECO:0007669"/>
    <property type="project" value="UniProtKB-KW"/>
</dbReference>
<dbReference type="PANTHER" id="PTHR48086:SF3">
    <property type="entry name" value="SODIUM_PROLINE SYMPORTER"/>
    <property type="match status" value="1"/>
</dbReference>
<dbReference type="Pfam" id="PF00474">
    <property type="entry name" value="SSF"/>
    <property type="match status" value="1"/>
</dbReference>
<keyword evidence="6" id="KW-0769">Symport</keyword>
<dbReference type="GO" id="GO:0005886">
    <property type="term" value="C:plasma membrane"/>
    <property type="evidence" value="ECO:0007669"/>
    <property type="project" value="UniProtKB-SubCell"/>
</dbReference>
<evidence type="ECO:0000256" key="12">
    <source>
        <dbReference type="SAM" id="Phobius"/>
    </source>
</evidence>
<comment type="similarity">
    <text evidence="2">Belongs to the sodium:solute symporter (SSF) (TC 2.A.21) family.</text>
</comment>
<feature type="transmembrane region" description="Helical" evidence="12">
    <location>
        <begin position="46"/>
        <end position="69"/>
    </location>
</feature>
<name>X1B0Q1_9ZZZZ</name>
<evidence type="ECO:0000256" key="4">
    <source>
        <dbReference type="ARBA" id="ARBA00022475"/>
    </source>
</evidence>
<protein>
    <recommendedName>
        <fullName evidence="14">Sodium:solute symporter family protein</fullName>
    </recommendedName>
</protein>
<evidence type="ECO:0008006" key="14">
    <source>
        <dbReference type="Google" id="ProtNLM"/>
    </source>
</evidence>
<feature type="transmembrane region" description="Helical" evidence="12">
    <location>
        <begin position="81"/>
        <end position="100"/>
    </location>
</feature>
<keyword evidence="11" id="KW-0739">Sodium transport</keyword>
<evidence type="ECO:0000313" key="13">
    <source>
        <dbReference type="EMBL" id="GAG89309.1"/>
    </source>
</evidence>
<sequence>MSAAFWVWFGIAIYIVAGLAIALMARRQLGAGVSEFFLANRKLGGFLSAMTYSATTYSAFMMIGLAGLTYFHGVGALGFELTYLCGMFMMVFFLPRFWLVGKKYGYVSPIELLSDRYQNKWVGATAAILALVFLVPYGAVQLMGVGYLMNGISQGVIPVVAGIIIAVVCAIAWSSIAGLRSVAWTDAFQAVIMITVSAAVLGVVVASLGGLGAFFSKLESAVPGLLTVPAATGAWNINMFIGLALPWLFFLISNPQVSQRLFIPKSVTAMKQMLGGFLI</sequence>
<gene>
    <name evidence="13" type="ORF">S01H4_25065</name>
</gene>
<reference evidence="13" key="1">
    <citation type="journal article" date="2014" name="Front. Microbiol.">
        <title>High frequency of phylogenetically diverse reductive dehalogenase-homologous genes in deep subseafloor sedimentary metagenomes.</title>
        <authorList>
            <person name="Kawai M."/>
            <person name="Futagami T."/>
            <person name="Toyoda A."/>
            <person name="Takaki Y."/>
            <person name="Nishi S."/>
            <person name="Hori S."/>
            <person name="Arai W."/>
            <person name="Tsubouchi T."/>
            <person name="Morono Y."/>
            <person name="Uchiyama I."/>
            <person name="Ito T."/>
            <person name="Fujiyama A."/>
            <person name="Inagaki F."/>
            <person name="Takami H."/>
        </authorList>
    </citation>
    <scope>NUCLEOTIDE SEQUENCE</scope>
    <source>
        <strain evidence="13">Expedition CK06-06</strain>
    </source>
</reference>
<dbReference type="InterPro" id="IPR050277">
    <property type="entry name" value="Sodium:Solute_Symporter"/>
</dbReference>
<comment type="caution">
    <text evidence="13">The sequence shown here is derived from an EMBL/GenBank/DDBJ whole genome shotgun (WGS) entry which is preliminary data.</text>
</comment>